<dbReference type="STRING" id="742743.HMPREF9453_01567"/>
<dbReference type="Gene3D" id="3.30.1370.120">
    <property type="match status" value="1"/>
</dbReference>
<comment type="subcellular location">
    <subcellularLocation>
        <location evidence="5">Cell outer membrane</location>
    </subcellularLocation>
    <subcellularLocation>
        <location evidence="1">Membrane</location>
    </subcellularLocation>
</comment>
<evidence type="ECO:0000259" key="8">
    <source>
        <dbReference type="Pfam" id="PF03958"/>
    </source>
</evidence>
<dbReference type="PATRIC" id="fig|742743.3.peg.1599"/>
<proteinExistence type="inferred from homology"/>
<dbReference type="eggNOG" id="COG4796">
    <property type="taxonomic scope" value="Bacteria"/>
</dbReference>
<dbReference type="Proteomes" id="UP000003277">
    <property type="component" value="Unassembled WGS sequence"/>
</dbReference>
<dbReference type="InterPro" id="IPR001775">
    <property type="entry name" value="GspD/PilQ"/>
</dbReference>
<dbReference type="HOGENOM" id="CLU_006756_2_4_9"/>
<keyword evidence="10" id="KW-1185">Reference proteome</keyword>
<organism evidence="9 10">
    <name type="scientific">Dialister succinatiphilus YIT 11850</name>
    <dbReference type="NCBI Taxonomy" id="742743"/>
    <lineage>
        <taxon>Bacteria</taxon>
        <taxon>Bacillati</taxon>
        <taxon>Bacillota</taxon>
        <taxon>Negativicutes</taxon>
        <taxon>Veillonellales</taxon>
        <taxon>Veillonellaceae</taxon>
        <taxon>Dialister</taxon>
    </lineage>
</organism>
<evidence type="ECO:0000256" key="3">
    <source>
        <dbReference type="ARBA" id="ARBA00023136"/>
    </source>
</evidence>
<protein>
    <submittedName>
        <fullName evidence="9">Type IV pilus secretin PilQ</fullName>
    </submittedName>
</protein>
<feature type="domain" description="NolW-like" evidence="8">
    <location>
        <begin position="112"/>
        <end position="172"/>
    </location>
</feature>
<comment type="caution">
    <text evidence="9">The sequence shown here is derived from an EMBL/GenBank/DDBJ whole genome shotgun (WGS) entry which is preliminary data.</text>
</comment>
<dbReference type="GO" id="GO:0009279">
    <property type="term" value="C:cell outer membrane"/>
    <property type="evidence" value="ECO:0007669"/>
    <property type="project" value="UniProtKB-SubCell"/>
</dbReference>
<dbReference type="InterPro" id="IPR050810">
    <property type="entry name" value="Bact_Secretion_Sys_Channel"/>
</dbReference>
<name>H1D1S9_9FIRM</name>
<dbReference type="PRINTS" id="PR01032">
    <property type="entry name" value="PHAGEIV"/>
</dbReference>
<evidence type="ECO:0000313" key="10">
    <source>
        <dbReference type="Proteomes" id="UP000003277"/>
    </source>
</evidence>
<evidence type="ECO:0000256" key="1">
    <source>
        <dbReference type="ARBA" id="ARBA00004370"/>
    </source>
</evidence>
<keyword evidence="2" id="KW-0732">Signal</keyword>
<reference evidence="9 10" key="1">
    <citation type="submission" date="2011-11" db="EMBL/GenBank/DDBJ databases">
        <title>The Genome Sequence of Dialister succinatiphilus YIT 11850.</title>
        <authorList>
            <consortium name="The Broad Institute Genome Sequencing Platform"/>
            <person name="Earl A."/>
            <person name="Ward D."/>
            <person name="Feldgarden M."/>
            <person name="Gevers D."/>
            <person name="Morotomi M."/>
            <person name="Young S.K."/>
            <person name="Zeng Q."/>
            <person name="Gargeya S."/>
            <person name="Fitzgerald M."/>
            <person name="Haas B."/>
            <person name="Abouelleil A."/>
            <person name="Alvarado L."/>
            <person name="Arachchi H.M."/>
            <person name="Berlin A."/>
            <person name="Brown A."/>
            <person name="Chapman S.B."/>
            <person name="Dunbar C."/>
            <person name="Gearin G."/>
            <person name="Goldberg J."/>
            <person name="Griggs A."/>
            <person name="Gujja S."/>
            <person name="Heiman D."/>
            <person name="Howarth C."/>
            <person name="Lui A."/>
            <person name="MacDonald P.J.P."/>
            <person name="Montmayeur A."/>
            <person name="Murphy C."/>
            <person name="Neiman D."/>
            <person name="Pearson M."/>
            <person name="Priest M."/>
            <person name="Roberts A."/>
            <person name="Saif S."/>
            <person name="Shea T."/>
            <person name="Sisk P."/>
            <person name="Stolte C."/>
            <person name="Sykes S."/>
            <person name="Wortman J."/>
            <person name="Nusbaum C."/>
            <person name="Birren B."/>
        </authorList>
    </citation>
    <scope>NUCLEOTIDE SEQUENCE [LARGE SCALE GENOMIC DNA]</scope>
    <source>
        <strain evidence="9 10">YIT 11850</strain>
    </source>
</reference>
<evidence type="ECO:0000256" key="4">
    <source>
        <dbReference type="RuleBase" id="RU004003"/>
    </source>
</evidence>
<gene>
    <name evidence="9" type="ORF">HMPREF9453_01567</name>
</gene>
<evidence type="ECO:0000313" key="9">
    <source>
        <dbReference type="EMBL" id="EHO62442.1"/>
    </source>
</evidence>
<dbReference type="GO" id="GO:0015627">
    <property type="term" value="C:type II protein secretion system complex"/>
    <property type="evidence" value="ECO:0007669"/>
    <property type="project" value="TreeGrafter"/>
</dbReference>
<comment type="similarity">
    <text evidence="4">Belongs to the bacterial secretin family.</text>
</comment>
<accession>H1D1S9</accession>
<feature type="region of interest" description="Disordered" evidence="6">
    <location>
        <begin position="1"/>
        <end position="22"/>
    </location>
</feature>
<dbReference type="InterPro" id="IPR004846">
    <property type="entry name" value="T2SS/T3SS_dom"/>
</dbReference>
<evidence type="ECO:0000256" key="6">
    <source>
        <dbReference type="SAM" id="MobiDB-lite"/>
    </source>
</evidence>
<dbReference type="Gene3D" id="3.30.1370.130">
    <property type="match status" value="1"/>
</dbReference>
<dbReference type="PANTHER" id="PTHR30332">
    <property type="entry name" value="PROBABLE GENERAL SECRETION PATHWAY PROTEIN D"/>
    <property type="match status" value="1"/>
</dbReference>
<dbReference type="AlphaFoldDB" id="H1D1S9"/>
<dbReference type="PANTHER" id="PTHR30332:SF17">
    <property type="entry name" value="TYPE IV PILIATION SYSTEM PROTEIN DR_0774-RELATED"/>
    <property type="match status" value="1"/>
</dbReference>
<keyword evidence="5" id="KW-0813">Transport</keyword>
<dbReference type="Pfam" id="PF03958">
    <property type="entry name" value="Secretin_N"/>
    <property type="match status" value="1"/>
</dbReference>
<evidence type="ECO:0000259" key="7">
    <source>
        <dbReference type="Pfam" id="PF00263"/>
    </source>
</evidence>
<dbReference type="PRINTS" id="PR00811">
    <property type="entry name" value="BCTERIALGSPD"/>
</dbReference>
<dbReference type="InterPro" id="IPR038591">
    <property type="entry name" value="NolW-like_sf"/>
</dbReference>
<dbReference type="InterPro" id="IPR005644">
    <property type="entry name" value="NolW-like"/>
</dbReference>
<dbReference type="EMBL" id="ADLT01000052">
    <property type="protein sequence ID" value="EHO62442.1"/>
    <property type="molecule type" value="Genomic_DNA"/>
</dbReference>
<evidence type="ECO:0000256" key="2">
    <source>
        <dbReference type="ARBA" id="ARBA00022729"/>
    </source>
</evidence>
<dbReference type="GO" id="GO:0009306">
    <property type="term" value="P:protein secretion"/>
    <property type="evidence" value="ECO:0007669"/>
    <property type="project" value="InterPro"/>
</dbReference>
<evidence type="ECO:0000256" key="5">
    <source>
        <dbReference type="RuleBase" id="RU004004"/>
    </source>
</evidence>
<feature type="domain" description="Type II/III secretion system secretin-like" evidence="7">
    <location>
        <begin position="273"/>
        <end position="432"/>
    </location>
</feature>
<sequence length="432" mass="47058">MVAEELSGGMQPSPREEAPSAVRITPSARRDFSLHVAGAPAMEVIRTLAEMTGKNLVFSGDLTETVTASLDHVTPEEALSSILASCGLSSRTEGSTLIVFNSRLEKNAVSGTRAFRLSYANAEEVAMGLEKVMDKGKVTFSPSANTVIASGTPRELMQAESLVKALDVPEKQVKVEAEVVAVNKSYAKDLGIDWDFKSLTGSASYDRDSWSEQHYVTDDSGHILFDSDGNPRVRNIERNGWDVTIPDGYAGISYGRSLTGHPYTFFFQAKLNALVTRGKAKVLARPSVVTMNGREAEILIGSRIPVIVEHMENGVKTTATEYKDAGIKLTYTPIISRNDEITADVHAEVATPYLVPEMKAYRIITRSANTMVRLQSGDMLTIGGLIDKEQARTMRKVPILGDIPLLGRLFQSRSTSTEESEIVIVIKADIVK</sequence>
<dbReference type="Pfam" id="PF00263">
    <property type="entry name" value="Secretin"/>
    <property type="match status" value="1"/>
</dbReference>
<keyword evidence="3" id="KW-0472">Membrane</keyword>